<dbReference type="RefSeq" id="WP_221249968.1">
    <property type="nucleotide sequence ID" value="NZ_AP024355.1"/>
</dbReference>
<dbReference type="Gene3D" id="3.40.1550.10">
    <property type="entry name" value="CheC-like"/>
    <property type="match status" value="1"/>
</dbReference>
<dbReference type="SUPFAM" id="SSF160246">
    <property type="entry name" value="EspE N-terminal domain-like"/>
    <property type="match status" value="2"/>
</dbReference>
<name>A0ABN6E2K6_9BACT</name>
<evidence type="ECO:0000313" key="3">
    <source>
        <dbReference type="EMBL" id="BCR06585.1"/>
    </source>
</evidence>
<evidence type="ECO:0000313" key="4">
    <source>
        <dbReference type="Proteomes" id="UP001319827"/>
    </source>
</evidence>
<accession>A0ABN6E2K6</accession>
<dbReference type="SUPFAM" id="SSF103039">
    <property type="entry name" value="CheC-like"/>
    <property type="match status" value="1"/>
</dbReference>
<reference evidence="3 4" key="1">
    <citation type="journal article" date="2016" name="C (Basel)">
        <title>Selective Growth of and Electricity Production by Marine Exoelectrogenic Bacteria in Self-Aggregated Hydrogel of Microbially Reduced Graphene Oxide.</title>
        <authorList>
            <person name="Yoshida N."/>
            <person name="Goto Y."/>
            <person name="Miyata Y."/>
        </authorList>
    </citation>
    <scope>NUCLEOTIDE SEQUENCE [LARGE SCALE GENOMIC DNA]</scope>
    <source>
        <strain evidence="3 4">NIT-T3</strain>
    </source>
</reference>
<dbReference type="InterPro" id="IPR028976">
    <property type="entry name" value="CheC-like_sf"/>
</dbReference>
<dbReference type="EMBL" id="AP024355">
    <property type="protein sequence ID" value="BCR06585.1"/>
    <property type="molecule type" value="Genomic_DNA"/>
</dbReference>
<proteinExistence type="predicted"/>
<keyword evidence="1" id="KW-0145">Chemotaxis</keyword>
<protein>
    <submittedName>
        <fullName evidence="3">Chemotaxis protein CheX</fullName>
    </submittedName>
</protein>
<feature type="domain" description="Chemotaxis phosphatase CheX-like" evidence="2">
    <location>
        <begin position="175"/>
        <end position="264"/>
    </location>
</feature>
<sequence length="288" mass="31201">MGVKFFGQFLVARGAVAPAELLKAVELQRSTNLKFGEMAQAMGLLSEADIQRVHNAQRGEDLPFGQMAVRLGLLTSAQMEQVLTRQENSYLFIGRALVEIGALDEGELESHLQAFQADQAPYLVEAVELPPEVPLPEVWEVFADLTYKMLTRVASLPHRKGGCQIVDRLPANHAIATMDLSGAVSARYLFSASPGVQAAIARTMLREDEVETGPQELLDDALMEFVNIICGNAVAKAAQLGYRIEIAPPQIQHPDADGLAVPAGDLGMLFPIHIVSDEQVAMAVFLQG</sequence>
<dbReference type="InterPro" id="IPR037257">
    <property type="entry name" value="T2SS_E_N_sf"/>
</dbReference>
<reference evidence="3 4" key="2">
    <citation type="journal article" date="2021" name="Int. J. Syst. Evol. Microbiol.">
        <title>Isolation and Polyphasic Characterization of Desulfuromonas versatilis sp. Nov., an Electrogenic Bacteria Capable of Versatile Metabolism Isolated from a Graphene Oxide-Reducing Enrichment Culture.</title>
        <authorList>
            <person name="Xie L."/>
            <person name="Yoshida N."/>
            <person name="Ishii S."/>
            <person name="Meng L."/>
        </authorList>
    </citation>
    <scope>NUCLEOTIDE SEQUENCE [LARGE SCALE GENOMIC DNA]</scope>
    <source>
        <strain evidence="3 4">NIT-T3</strain>
    </source>
</reference>
<dbReference type="Pfam" id="PF13690">
    <property type="entry name" value="CheX"/>
    <property type="match status" value="1"/>
</dbReference>
<evidence type="ECO:0000256" key="1">
    <source>
        <dbReference type="ARBA" id="ARBA00022500"/>
    </source>
</evidence>
<keyword evidence="4" id="KW-1185">Reference proteome</keyword>
<evidence type="ECO:0000259" key="2">
    <source>
        <dbReference type="Pfam" id="PF13690"/>
    </source>
</evidence>
<dbReference type="Proteomes" id="UP001319827">
    <property type="component" value="Chromosome"/>
</dbReference>
<organism evidence="3 4">
    <name type="scientific">Desulfuromonas versatilis</name>
    <dbReference type="NCBI Taxonomy" id="2802975"/>
    <lineage>
        <taxon>Bacteria</taxon>
        <taxon>Pseudomonadati</taxon>
        <taxon>Thermodesulfobacteriota</taxon>
        <taxon>Desulfuromonadia</taxon>
        <taxon>Desulfuromonadales</taxon>
        <taxon>Desulfuromonadaceae</taxon>
        <taxon>Desulfuromonas</taxon>
    </lineage>
</organism>
<gene>
    <name evidence="3" type="primary">cheX-4_2</name>
    <name evidence="3" type="ORF">DESUT3_36540</name>
</gene>
<dbReference type="InterPro" id="IPR028051">
    <property type="entry name" value="CheX-like_dom"/>
</dbReference>